<feature type="signal peptide" evidence="1">
    <location>
        <begin position="1"/>
        <end position="23"/>
    </location>
</feature>
<evidence type="ECO:0000313" key="3">
    <source>
        <dbReference type="Proteomes" id="UP000190092"/>
    </source>
</evidence>
<dbReference type="NCBIfam" id="TIGR02122">
    <property type="entry name" value="TRAP_TAXI"/>
    <property type="match status" value="1"/>
</dbReference>
<dbReference type="OrthoDB" id="7331522at2"/>
<protein>
    <recommendedName>
        <fullName evidence="4">TRAP transporter solute receptor, TAXI family</fullName>
    </recommendedName>
</protein>
<keyword evidence="1" id="KW-0732">Signal</keyword>
<organism evidence="2 3">
    <name type="scientific">Enhydrobacter aerosaccus</name>
    <dbReference type="NCBI Taxonomy" id="225324"/>
    <lineage>
        <taxon>Bacteria</taxon>
        <taxon>Pseudomonadati</taxon>
        <taxon>Pseudomonadota</taxon>
        <taxon>Alphaproteobacteria</taxon>
        <taxon>Hyphomicrobiales</taxon>
        <taxon>Enhydrobacter</taxon>
    </lineage>
</organism>
<sequence>MRRRAVVSWLAGATLIASTSARSQEVTLSFGTTSAEGGNVPLYSAALLEALKTVDPALEIRAVPTKGAYDNVEQLKRGDIDLGLVSGEIAHEVFAAAAPEGERLRIISATYPTPGLFAVRADSRFRHIKDLVDRPVVWNRKDSAAMVQARYVMGALGLDIDRNFQAIYPERFADAAPLVLAGHAAAMWGSGFRWPPFVTLTDSAVGARFIAPVEDEIVRIAANYPFLEPLTVPARLYPGQYDPIETVGSWSFILARPDLSDATGYRLAFAFHRAENAGLRTKQLLYTTVKNTLAATPSLGLLQSGVARYFRRCGALD</sequence>
<dbReference type="Pfam" id="PF16868">
    <property type="entry name" value="NMT1_3"/>
    <property type="match status" value="1"/>
</dbReference>
<proteinExistence type="predicted"/>
<dbReference type="PANTHER" id="PTHR42941:SF1">
    <property type="entry name" value="SLL1037 PROTEIN"/>
    <property type="match status" value="1"/>
</dbReference>
<evidence type="ECO:0000313" key="2">
    <source>
        <dbReference type="EMBL" id="SKA11320.1"/>
    </source>
</evidence>
<name>A0A1T4R5H3_9HYPH</name>
<reference evidence="3" key="1">
    <citation type="submission" date="2017-02" db="EMBL/GenBank/DDBJ databases">
        <authorList>
            <person name="Varghese N."/>
            <person name="Submissions S."/>
        </authorList>
    </citation>
    <scope>NUCLEOTIDE SEQUENCE [LARGE SCALE GENOMIC DNA]</scope>
    <source>
        <strain evidence="3">ATCC 27094</strain>
    </source>
</reference>
<dbReference type="AlphaFoldDB" id="A0A1T4R5H3"/>
<dbReference type="EMBL" id="FUWJ01000004">
    <property type="protein sequence ID" value="SKA11320.1"/>
    <property type="molecule type" value="Genomic_DNA"/>
</dbReference>
<dbReference type="PANTHER" id="PTHR42941">
    <property type="entry name" value="SLL1037 PROTEIN"/>
    <property type="match status" value="1"/>
</dbReference>
<dbReference type="InterPro" id="IPR011852">
    <property type="entry name" value="TRAP_TAXI"/>
</dbReference>
<dbReference type="SUPFAM" id="SSF53850">
    <property type="entry name" value="Periplasmic binding protein-like II"/>
    <property type="match status" value="1"/>
</dbReference>
<gene>
    <name evidence="2" type="ORF">SAMN02745126_03609</name>
</gene>
<accession>A0A1T4R5H3</accession>
<dbReference type="STRING" id="225324.SAMN02745126_03609"/>
<evidence type="ECO:0000256" key="1">
    <source>
        <dbReference type="SAM" id="SignalP"/>
    </source>
</evidence>
<evidence type="ECO:0008006" key="4">
    <source>
        <dbReference type="Google" id="ProtNLM"/>
    </source>
</evidence>
<feature type="chain" id="PRO_5012233614" description="TRAP transporter solute receptor, TAXI family" evidence="1">
    <location>
        <begin position="24"/>
        <end position="317"/>
    </location>
</feature>
<dbReference type="RefSeq" id="WP_085935295.1">
    <property type="nucleotide sequence ID" value="NZ_FUWJ01000004.1"/>
</dbReference>
<dbReference type="Proteomes" id="UP000190092">
    <property type="component" value="Unassembled WGS sequence"/>
</dbReference>
<dbReference type="Gene3D" id="3.40.190.10">
    <property type="entry name" value="Periplasmic binding protein-like II"/>
    <property type="match status" value="2"/>
</dbReference>
<keyword evidence="3" id="KW-1185">Reference proteome</keyword>